<dbReference type="OrthoDB" id="1879114at2759"/>
<dbReference type="AlphaFoldDB" id="A0A5D3CWA0"/>
<dbReference type="Proteomes" id="UP000321393">
    <property type="component" value="Unassembled WGS sequence"/>
</dbReference>
<organism evidence="2 4">
    <name type="scientific">Cucumis melo var. makuwa</name>
    <name type="common">Oriental melon</name>
    <dbReference type="NCBI Taxonomy" id="1194695"/>
    <lineage>
        <taxon>Eukaryota</taxon>
        <taxon>Viridiplantae</taxon>
        <taxon>Streptophyta</taxon>
        <taxon>Embryophyta</taxon>
        <taxon>Tracheophyta</taxon>
        <taxon>Spermatophyta</taxon>
        <taxon>Magnoliopsida</taxon>
        <taxon>eudicotyledons</taxon>
        <taxon>Gunneridae</taxon>
        <taxon>Pentapetalae</taxon>
        <taxon>rosids</taxon>
        <taxon>fabids</taxon>
        <taxon>Cucurbitales</taxon>
        <taxon>Cucurbitaceae</taxon>
        <taxon>Benincaseae</taxon>
        <taxon>Cucumis</taxon>
    </lineage>
</organism>
<dbReference type="PANTHER" id="PTHR36803:SF1">
    <property type="entry name" value="PROTEIN CHLORORESPIRATORY REDUCTION 7, CHLOROPLASTIC"/>
    <property type="match status" value="1"/>
</dbReference>
<proteinExistence type="predicted"/>
<dbReference type="EMBL" id="SSTD01009149">
    <property type="protein sequence ID" value="TYK14696.1"/>
    <property type="molecule type" value="Genomic_DNA"/>
</dbReference>
<dbReference type="PANTHER" id="PTHR36803">
    <property type="entry name" value="PROTEIN CHLORORESPIRATORY REDUCTION 7, CHLOROPLASTIC"/>
    <property type="match status" value="1"/>
</dbReference>
<dbReference type="Gene3D" id="3.90.940.40">
    <property type="entry name" value="Protein CHLORORESPIRATORY REDUCTION 7"/>
    <property type="match status" value="1"/>
</dbReference>
<dbReference type="InterPro" id="IPR021954">
    <property type="entry name" value="CRR7"/>
</dbReference>
<dbReference type="Pfam" id="PF12095">
    <property type="entry name" value="CRR7"/>
    <property type="match status" value="1"/>
</dbReference>
<dbReference type="STRING" id="1194695.A0A5D3CWA0"/>
<comment type="caution">
    <text evidence="2">The sequence shown here is derived from an EMBL/GenBank/DDBJ whole genome shotgun (WGS) entry which is preliminary data.</text>
</comment>
<name>A0A5D3CWA0_CUCMM</name>
<accession>A0A5D3CWA0</accession>
<dbReference type="Proteomes" id="UP000321947">
    <property type="component" value="Unassembled WGS sequence"/>
</dbReference>
<evidence type="ECO:0000313" key="4">
    <source>
        <dbReference type="Proteomes" id="UP000321947"/>
    </source>
</evidence>
<protein>
    <submittedName>
        <fullName evidence="2">Protein CHLORORESPIRATORY REDUCTION 7</fullName>
    </submittedName>
</protein>
<evidence type="ECO:0000313" key="2">
    <source>
        <dbReference type="EMBL" id="TYK14696.1"/>
    </source>
</evidence>
<dbReference type="EMBL" id="SSTE01004817">
    <property type="protein sequence ID" value="KAA0061343.1"/>
    <property type="molecule type" value="Genomic_DNA"/>
</dbReference>
<evidence type="ECO:0000313" key="3">
    <source>
        <dbReference type="Proteomes" id="UP000321393"/>
    </source>
</evidence>
<dbReference type="InterPro" id="IPR038150">
    <property type="entry name" value="CRR7-like_sf"/>
</dbReference>
<gene>
    <name evidence="2" type="ORF">E5676_scaffold692G00210</name>
    <name evidence="1" type="ORF">E6C27_scaffold749G00220</name>
</gene>
<dbReference type="GO" id="GO:0009570">
    <property type="term" value="C:chloroplast stroma"/>
    <property type="evidence" value="ECO:0007669"/>
    <property type="project" value="TreeGrafter"/>
</dbReference>
<evidence type="ECO:0000313" key="1">
    <source>
        <dbReference type="EMBL" id="KAA0061343.1"/>
    </source>
</evidence>
<sequence>MSFFSAASSSLNKASEKAQMETALHKHLQSFNGTMLSANSKLYWSFKTARAAKRDYKLGESIINVSKCFLGASSRLCSLPTASSKHQQQQIKVYGSRRRRVNESSDTYVLLEPGEEEKFVSKQELETILKVWLENWPTSLPPDLSRFQSIEEAVSFLVKSVCELEIDGDVGSIQWYQVRLD</sequence>
<reference evidence="3 4" key="1">
    <citation type="submission" date="2019-08" db="EMBL/GenBank/DDBJ databases">
        <title>Draft genome sequences of two oriental melons (Cucumis melo L. var makuwa).</title>
        <authorList>
            <person name="Kwon S.-Y."/>
        </authorList>
    </citation>
    <scope>NUCLEOTIDE SEQUENCE [LARGE SCALE GENOMIC DNA]</scope>
    <source>
        <strain evidence="4">cv. Chang Bougi</strain>
        <strain evidence="3">cv. SW 3</strain>
        <tissue evidence="2">Leaf</tissue>
    </source>
</reference>